<evidence type="ECO:0000256" key="1">
    <source>
        <dbReference type="ARBA" id="ARBA00004457"/>
    </source>
</evidence>
<dbReference type="GO" id="GO:0000045">
    <property type="term" value="P:autophagosome assembly"/>
    <property type="evidence" value="ECO:0007669"/>
    <property type="project" value="TreeGrafter"/>
</dbReference>
<dbReference type="KEGG" id="pvt:110077447"/>
<dbReference type="GO" id="GO:0016239">
    <property type="term" value="P:positive regulation of macroautophagy"/>
    <property type="evidence" value="ECO:0007669"/>
    <property type="project" value="TreeGrafter"/>
</dbReference>
<accession>A0A6J0TCP5</accession>
<evidence type="ECO:0000256" key="10">
    <source>
        <dbReference type="ARBA" id="ARBA00022989"/>
    </source>
</evidence>
<keyword evidence="8" id="KW-0547">Nucleotide-binding</keyword>
<keyword evidence="10" id="KW-1133">Transmembrane helix</keyword>
<gene>
    <name evidence="15" type="primary">STING1</name>
</gene>
<keyword evidence="9" id="KW-0256">Endoplasmic reticulum</keyword>
<dbReference type="InterPro" id="IPR038623">
    <property type="entry name" value="STING_C_sf"/>
</dbReference>
<dbReference type="InterPro" id="IPR029158">
    <property type="entry name" value="STING"/>
</dbReference>
<dbReference type="GO" id="GO:0061709">
    <property type="term" value="P:reticulophagy"/>
    <property type="evidence" value="ECO:0007669"/>
    <property type="project" value="TreeGrafter"/>
</dbReference>
<dbReference type="GO" id="GO:0002218">
    <property type="term" value="P:activation of innate immune response"/>
    <property type="evidence" value="ECO:0007669"/>
    <property type="project" value="InterPro"/>
</dbReference>
<dbReference type="GeneID" id="110077447"/>
<dbReference type="InterPro" id="IPR055432">
    <property type="entry name" value="STING_LBD"/>
</dbReference>
<dbReference type="Proteomes" id="UP001652642">
    <property type="component" value="Chromosome 4"/>
</dbReference>
<protein>
    <recommendedName>
        <fullName evidence="6">Stimulator of interferon genes protein</fullName>
    </recommendedName>
</protein>
<dbReference type="RefSeq" id="XP_020646167.2">
    <property type="nucleotide sequence ID" value="XM_020790508.2"/>
</dbReference>
<dbReference type="PANTHER" id="PTHR34339:SF1">
    <property type="entry name" value="STIMULATOR OF INTERFERON GENES PROTEIN"/>
    <property type="match status" value="1"/>
</dbReference>
<sequence>MSYKKDQPNDETHSQCVIPKPRGNWAQLMKYILLALCVFILYLSEQSLDHTLQRLIIHFTALQVGALLKGICIFVEEVHHLTSRYYGSYLKALSASLDLRRQALFLLLCGAAYRLLLKEVGLPLYSELSLLCLCQLLSIIFGLQHPSAAEISEIYEQNNCNVAQGLAWSYYVGYLKFILPRFKDSICEFNKEHNILRNCDKTWKLHILIPLSCDVYADLQKVDSHLQFISNLPELQMDQAGIKKRSYKNSVYGICGEDQMMNYCVLEYATPLLSLYAMSQDETAAFSRQDRTEQAKLFCRTLEEILQRSKDCSGCYRLIIYDDSEESDKHFLSKLILQHIRQQQHQEYAVYEREQNCIQTQNILPDENELLISGSDQPLPLQSGAY</sequence>
<evidence type="ECO:0000256" key="4">
    <source>
        <dbReference type="ARBA" id="ARBA00004556"/>
    </source>
</evidence>
<feature type="domain" description="STING transmembrane" evidence="13">
    <location>
        <begin position="52"/>
        <end position="159"/>
    </location>
</feature>
<evidence type="ECO:0000313" key="15">
    <source>
        <dbReference type="RefSeq" id="XP_020646167.2"/>
    </source>
</evidence>
<evidence type="ECO:0000256" key="7">
    <source>
        <dbReference type="ARBA" id="ARBA00022692"/>
    </source>
</evidence>
<dbReference type="CDD" id="cd22658">
    <property type="entry name" value="STING_C_metazoan-like"/>
    <property type="match status" value="1"/>
</dbReference>
<comment type="subcellular location">
    <subcellularLocation>
        <location evidence="4">Cytoplasm</location>
        <location evidence="4">Perinuclear region</location>
    </subcellularLocation>
    <subcellularLocation>
        <location evidence="3">Cytoplasmic vesicle</location>
        <location evidence="3">Autophagosome membrane</location>
        <topology evidence="3">Multi-pass membrane protein</topology>
    </subcellularLocation>
    <subcellularLocation>
        <location evidence="2">Endoplasmic reticulum membrane</location>
        <topology evidence="2">Multi-pass membrane protein</topology>
    </subcellularLocation>
    <subcellularLocation>
        <location evidence="1">Endoplasmic reticulum-Golgi intermediate compartment membrane</location>
        <topology evidence="1">Multi-pass membrane protein</topology>
    </subcellularLocation>
</comment>
<evidence type="ECO:0000259" key="13">
    <source>
        <dbReference type="Pfam" id="PF23417"/>
    </source>
</evidence>
<dbReference type="GO" id="GO:0033116">
    <property type="term" value="C:endoplasmic reticulum-Golgi intermediate compartment membrane"/>
    <property type="evidence" value="ECO:0007669"/>
    <property type="project" value="UniProtKB-SubCell"/>
</dbReference>
<proteinExistence type="inferred from homology"/>
<dbReference type="CTD" id="340061"/>
<dbReference type="GO" id="GO:0000139">
    <property type="term" value="C:Golgi membrane"/>
    <property type="evidence" value="ECO:0007669"/>
    <property type="project" value="UniProtKB-SubCell"/>
</dbReference>
<evidence type="ECO:0000256" key="9">
    <source>
        <dbReference type="ARBA" id="ARBA00022824"/>
    </source>
</evidence>
<dbReference type="GO" id="GO:0061507">
    <property type="term" value="F:2',3'-cyclic GMP-AMP binding"/>
    <property type="evidence" value="ECO:0007669"/>
    <property type="project" value="TreeGrafter"/>
</dbReference>
<organism evidence="14 15">
    <name type="scientific">Pogona vitticeps</name>
    <name type="common">central bearded dragon</name>
    <dbReference type="NCBI Taxonomy" id="103695"/>
    <lineage>
        <taxon>Eukaryota</taxon>
        <taxon>Metazoa</taxon>
        <taxon>Chordata</taxon>
        <taxon>Craniata</taxon>
        <taxon>Vertebrata</taxon>
        <taxon>Euteleostomi</taxon>
        <taxon>Lepidosauria</taxon>
        <taxon>Squamata</taxon>
        <taxon>Bifurcata</taxon>
        <taxon>Unidentata</taxon>
        <taxon>Episquamata</taxon>
        <taxon>Toxicofera</taxon>
        <taxon>Iguania</taxon>
        <taxon>Acrodonta</taxon>
        <taxon>Agamidae</taxon>
        <taxon>Amphibolurinae</taxon>
        <taxon>Pogona</taxon>
    </lineage>
</organism>
<evidence type="ECO:0000313" key="14">
    <source>
        <dbReference type="Proteomes" id="UP001652642"/>
    </source>
</evidence>
<dbReference type="Gene3D" id="1.20.5.5200">
    <property type="match status" value="1"/>
</dbReference>
<dbReference type="Pfam" id="PF15009">
    <property type="entry name" value="STING_LBD"/>
    <property type="match status" value="1"/>
</dbReference>
<dbReference type="GO" id="GO:0051607">
    <property type="term" value="P:defense response to virus"/>
    <property type="evidence" value="ECO:0007669"/>
    <property type="project" value="TreeGrafter"/>
</dbReference>
<keyword evidence="14" id="KW-1185">Reference proteome</keyword>
<keyword evidence="11" id="KW-0472">Membrane</keyword>
<keyword evidence="7" id="KW-0812">Transmembrane</keyword>
<evidence type="ECO:0000256" key="3">
    <source>
        <dbReference type="ARBA" id="ARBA00004542"/>
    </source>
</evidence>
<dbReference type="InterPro" id="IPR047191">
    <property type="entry name" value="STING_C_chordates"/>
</dbReference>
<dbReference type="Gene3D" id="3.40.50.12100">
    <property type="entry name" value="Stimulator of interferon genes protein"/>
    <property type="match status" value="1"/>
</dbReference>
<dbReference type="PANTHER" id="PTHR34339">
    <property type="entry name" value="STIMULATOR OF INTERFERON GENES PROTEIN"/>
    <property type="match status" value="1"/>
</dbReference>
<dbReference type="AlphaFoldDB" id="A0A6J0TCP5"/>
<feature type="domain" description="STING ligand-binding" evidence="12">
    <location>
        <begin position="161"/>
        <end position="344"/>
    </location>
</feature>
<evidence type="ECO:0000256" key="5">
    <source>
        <dbReference type="ARBA" id="ARBA00009027"/>
    </source>
</evidence>
<evidence type="ECO:0000259" key="12">
    <source>
        <dbReference type="Pfam" id="PF15009"/>
    </source>
</evidence>
<dbReference type="GO" id="GO:0035438">
    <property type="term" value="F:cyclic-di-GMP binding"/>
    <property type="evidence" value="ECO:0007669"/>
    <property type="project" value="TreeGrafter"/>
</dbReference>
<evidence type="ECO:0000256" key="8">
    <source>
        <dbReference type="ARBA" id="ARBA00022741"/>
    </source>
</evidence>
<evidence type="ECO:0000256" key="6">
    <source>
        <dbReference type="ARBA" id="ARBA00018708"/>
    </source>
</evidence>
<evidence type="ECO:0000256" key="2">
    <source>
        <dbReference type="ARBA" id="ARBA00004477"/>
    </source>
</evidence>
<dbReference type="Pfam" id="PF23417">
    <property type="entry name" value="STING_TM"/>
    <property type="match status" value="1"/>
</dbReference>
<name>A0A6J0TCP5_9SAUR</name>
<dbReference type="InterPro" id="IPR055434">
    <property type="entry name" value="STING_TM"/>
</dbReference>
<dbReference type="GO" id="GO:0032481">
    <property type="term" value="P:positive regulation of type I interferon production"/>
    <property type="evidence" value="ECO:0007669"/>
    <property type="project" value="InterPro"/>
</dbReference>
<dbReference type="GO" id="GO:0045087">
    <property type="term" value="P:innate immune response"/>
    <property type="evidence" value="ECO:0007669"/>
    <property type="project" value="TreeGrafter"/>
</dbReference>
<reference evidence="15" key="1">
    <citation type="submission" date="2025-08" db="UniProtKB">
        <authorList>
            <consortium name="RefSeq"/>
        </authorList>
    </citation>
    <scope>IDENTIFICATION</scope>
</reference>
<dbReference type="OrthoDB" id="6053839at2759"/>
<comment type="similarity">
    <text evidence="5">Belongs to the STING family.</text>
</comment>
<dbReference type="GO" id="GO:0000421">
    <property type="term" value="C:autophagosome membrane"/>
    <property type="evidence" value="ECO:0007669"/>
    <property type="project" value="UniProtKB-SubCell"/>
</dbReference>
<dbReference type="GO" id="GO:0048471">
    <property type="term" value="C:perinuclear region of cytoplasm"/>
    <property type="evidence" value="ECO:0007669"/>
    <property type="project" value="UniProtKB-SubCell"/>
</dbReference>
<evidence type="ECO:0000256" key="11">
    <source>
        <dbReference type="ARBA" id="ARBA00023136"/>
    </source>
</evidence>
<dbReference type="GO" id="GO:0005789">
    <property type="term" value="C:endoplasmic reticulum membrane"/>
    <property type="evidence" value="ECO:0007669"/>
    <property type="project" value="UniProtKB-SubCell"/>
</dbReference>